<dbReference type="AlphaFoldDB" id="D4JEH4"/>
<dbReference type="InterPro" id="IPR036812">
    <property type="entry name" value="NAD(P)_OxRdtase_dom_sf"/>
</dbReference>
<dbReference type="KEGG" id="euc:EC1_10740"/>
<protein>
    <submittedName>
        <fullName evidence="5">Aldo/keto reductases, related to diketogulonate reductase</fullName>
    </submittedName>
</protein>
<sequence length="79" mass="9557">MENQKIKEIAQKYNKSPAQILLRWNIQQNIIPIPKSKNPARLEENFFVFDFTLEDKNMQILNSMNENHRTRYNPLTFDF</sequence>
<proteinExistence type="inferred from homology"/>
<gene>
    <name evidence="5" type="ORF">EC1_10740</name>
</gene>
<evidence type="ECO:0000313" key="6">
    <source>
        <dbReference type="Proteomes" id="UP000008801"/>
    </source>
</evidence>
<reference evidence="5 6" key="1">
    <citation type="submission" date="2010-03" db="EMBL/GenBank/DDBJ databases">
        <title>The genome sequence of Eubacterium cylindroides T2-87.</title>
        <authorList>
            <consortium name="metaHIT consortium -- http://www.metahit.eu/"/>
            <person name="Pajon A."/>
            <person name="Turner K."/>
            <person name="Parkhill J."/>
            <person name="Duncan S."/>
            <person name="Flint H."/>
        </authorList>
    </citation>
    <scope>NUCLEOTIDE SEQUENCE [LARGE SCALE GENOMIC DNA]</scope>
    <source>
        <strain evidence="5 6">T2-87</strain>
    </source>
</reference>
<accession>D4JEH4</accession>
<organism evidence="5 6">
    <name type="scientific">Faecalitalea cylindroides T2-87</name>
    <dbReference type="NCBI Taxonomy" id="717960"/>
    <lineage>
        <taxon>Bacteria</taxon>
        <taxon>Bacillati</taxon>
        <taxon>Bacillota</taxon>
        <taxon>Erysipelotrichia</taxon>
        <taxon>Erysipelotrichales</taxon>
        <taxon>Erysipelotrichaceae</taxon>
        <taxon>Faecalitalea</taxon>
    </lineage>
</organism>
<feature type="domain" description="NADP-dependent oxidoreductase" evidence="4">
    <location>
        <begin position="3"/>
        <end position="65"/>
    </location>
</feature>
<keyword evidence="2" id="KW-0521">NADP</keyword>
<dbReference type="PROSITE" id="PS00063">
    <property type="entry name" value="ALDOKETO_REDUCTASE_3"/>
    <property type="match status" value="1"/>
</dbReference>
<dbReference type="PANTHER" id="PTHR43827:SF3">
    <property type="entry name" value="NADP-DEPENDENT OXIDOREDUCTASE DOMAIN-CONTAINING PROTEIN"/>
    <property type="match status" value="1"/>
</dbReference>
<dbReference type="Gene3D" id="3.20.20.100">
    <property type="entry name" value="NADP-dependent oxidoreductase domain"/>
    <property type="match status" value="1"/>
</dbReference>
<evidence type="ECO:0000259" key="4">
    <source>
        <dbReference type="Pfam" id="PF00248"/>
    </source>
</evidence>
<dbReference type="InterPro" id="IPR023210">
    <property type="entry name" value="NADP_OxRdtase_dom"/>
</dbReference>
<dbReference type="SUPFAM" id="SSF51430">
    <property type="entry name" value="NAD(P)-linked oxidoreductase"/>
    <property type="match status" value="1"/>
</dbReference>
<dbReference type="Pfam" id="PF00248">
    <property type="entry name" value="Aldo_ket_red"/>
    <property type="match status" value="1"/>
</dbReference>
<dbReference type="EMBL" id="FP929041">
    <property type="protein sequence ID" value="CBK88596.1"/>
    <property type="molecule type" value="Genomic_DNA"/>
</dbReference>
<dbReference type="InterPro" id="IPR020471">
    <property type="entry name" value="AKR"/>
</dbReference>
<reference evidence="5 6" key="2">
    <citation type="submission" date="2010-03" db="EMBL/GenBank/DDBJ databases">
        <authorList>
            <person name="Pajon A."/>
        </authorList>
    </citation>
    <scope>NUCLEOTIDE SEQUENCE [LARGE SCALE GENOMIC DNA]</scope>
    <source>
        <strain evidence="5 6">T2-87</strain>
    </source>
</reference>
<dbReference type="GO" id="GO:0016616">
    <property type="term" value="F:oxidoreductase activity, acting on the CH-OH group of donors, NAD or NADP as acceptor"/>
    <property type="evidence" value="ECO:0007669"/>
    <property type="project" value="UniProtKB-ARBA"/>
</dbReference>
<keyword evidence="3" id="KW-0560">Oxidoreductase</keyword>
<evidence type="ECO:0000313" key="5">
    <source>
        <dbReference type="EMBL" id="CBK88596.1"/>
    </source>
</evidence>
<dbReference type="STRING" id="717960.EC1_10740"/>
<dbReference type="Proteomes" id="UP000008801">
    <property type="component" value="Chromosome"/>
</dbReference>
<dbReference type="HOGENOM" id="CLU_023205_12_6_9"/>
<comment type="similarity">
    <text evidence="1">Belongs to the aldo/keto reductase family.</text>
</comment>
<evidence type="ECO:0000256" key="3">
    <source>
        <dbReference type="ARBA" id="ARBA00023002"/>
    </source>
</evidence>
<evidence type="ECO:0000256" key="2">
    <source>
        <dbReference type="ARBA" id="ARBA00022857"/>
    </source>
</evidence>
<dbReference type="InterPro" id="IPR018170">
    <property type="entry name" value="Aldo/ket_reductase_CS"/>
</dbReference>
<dbReference type="PANTHER" id="PTHR43827">
    <property type="entry name" value="2,5-DIKETO-D-GLUCONIC ACID REDUCTASE"/>
    <property type="match status" value="1"/>
</dbReference>
<evidence type="ECO:0000256" key="1">
    <source>
        <dbReference type="ARBA" id="ARBA00007905"/>
    </source>
</evidence>
<name>D4JEH4_9FIRM</name>